<feature type="domain" description="Glycoside hydrolase family 38 N-terminal" evidence="1">
    <location>
        <begin position="7"/>
        <end position="100"/>
    </location>
</feature>
<proteinExistence type="predicted"/>
<dbReference type="InterPro" id="IPR011330">
    <property type="entry name" value="Glyco_hydro/deAcase_b/a-brl"/>
</dbReference>
<dbReference type="Gene3D" id="3.20.110.10">
    <property type="entry name" value="Glycoside hydrolase 38, N terminal domain"/>
    <property type="match status" value="1"/>
</dbReference>
<keyword evidence="3" id="KW-1185">Reference proteome</keyword>
<protein>
    <recommendedName>
        <fullName evidence="1">Glycoside hydrolase family 38 N-terminal domain-containing protein</fullName>
    </recommendedName>
</protein>
<organism evidence="2 3">
    <name type="scientific">Neobacillus kokaensis</name>
    <dbReference type="NCBI Taxonomy" id="2759023"/>
    <lineage>
        <taxon>Bacteria</taxon>
        <taxon>Bacillati</taxon>
        <taxon>Bacillota</taxon>
        <taxon>Bacilli</taxon>
        <taxon>Bacillales</taxon>
        <taxon>Bacillaceae</taxon>
        <taxon>Neobacillus</taxon>
    </lineage>
</organism>
<dbReference type="InterPro" id="IPR000602">
    <property type="entry name" value="Glyco_hydro_38_N"/>
</dbReference>
<dbReference type="InterPro" id="IPR027291">
    <property type="entry name" value="Glyco_hydro_38_N_sf"/>
</dbReference>
<sequence>MNKKKFVHIISHTHWDREWYLPFEKHHVLLCKLMDQLIETLEKDSNFKSFHLDGQTIILDDYLQFRPEMKEKLKQFIDEDRIHIGPWYILQDEFLTSSEANFAISSMG</sequence>
<dbReference type="PANTHER" id="PTHR46017:SF2">
    <property type="entry name" value="MANNOSYLGLYCERATE HYDROLASE"/>
    <property type="match status" value="1"/>
</dbReference>
<dbReference type="PANTHER" id="PTHR46017">
    <property type="entry name" value="ALPHA-MANNOSIDASE 2C1"/>
    <property type="match status" value="1"/>
</dbReference>
<dbReference type="Pfam" id="PF01074">
    <property type="entry name" value="Glyco_hydro_38N"/>
    <property type="match status" value="1"/>
</dbReference>
<name>A0ABQ3N2I9_9BACI</name>
<gene>
    <name evidence="2" type="ORF">AM1BK_13400</name>
</gene>
<comment type="caution">
    <text evidence="2">The sequence shown here is derived from an EMBL/GenBank/DDBJ whole genome shotgun (WGS) entry which is preliminary data.</text>
</comment>
<dbReference type="SUPFAM" id="SSF88713">
    <property type="entry name" value="Glycoside hydrolase/deacetylase"/>
    <property type="match status" value="1"/>
</dbReference>
<dbReference type="EMBL" id="BNDS01000004">
    <property type="protein sequence ID" value="GHH97797.1"/>
    <property type="molecule type" value="Genomic_DNA"/>
</dbReference>
<dbReference type="Proteomes" id="UP000637074">
    <property type="component" value="Unassembled WGS sequence"/>
</dbReference>
<reference evidence="2 3" key="1">
    <citation type="journal article" date="2022" name="Int. J. Syst. Evol. Microbiol.">
        <title>Neobacillus kokaensis sp. nov., isolated from soil.</title>
        <authorList>
            <person name="Yuki K."/>
            <person name="Matsubara H."/>
            <person name="Yamaguchi S."/>
        </authorList>
    </citation>
    <scope>NUCLEOTIDE SEQUENCE [LARGE SCALE GENOMIC DNA]</scope>
    <source>
        <strain evidence="2 3">LOB 377</strain>
    </source>
</reference>
<evidence type="ECO:0000313" key="2">
    <source>
        <dbReference type="EMBL" id="GHH97797.1"/>
    </source>
</evidence>
<accession>A0ABQ3N2I9</accession>
<evidence type="ECO:0000313" key="3">
    <source>
        <dbReference type="Proteomes" id="UP000637074"/>
    </source>
</evidence>
<evidence type="ECO:0000259" key="1">
    <source>
        <dbReference type="Pfam" id="PF01074"/>
    </source>
</evidence>